<proteinExistence type="predicted"/>
<feature type="compositionally biased region" description="Basic and acidic residues" evidence="1">
    <location>
        <begin position="68"/>
        <end position="85"/>
    </location>
</feature>
<evidence type="ECO:0008006" key="4">
    <source>
        <dbReference type="Google" id="ProtNLM"/>
    </source>
</evidence>
<name>A0AAV1ZIF6_9ARAC</name>
<feature type="region of interest" description="Disordered" evidence="1">
    <location>
        <begin position="1"/>
        <end position="85"/>
    </location>
</feature>
<accession>A0AAV1ZIF6</accession>
<sequence length="219" mass="25704">MDLEKQRGQRAKEKIARSSPKSYYSRHESHHPSYYPHYEGFRDEHDNYHHEHGHHHHRHYKHSHYHQGHHEHDHHHQEHHDHGYKLNKHKGENPVSVSICIIPRKPKGKFYAPSVCGNYDLEKNKVCIQLPEKHCKKSERSEDRMSCHNHRKLDQDYANKRYSCLETRSQDHHGGKSHYRSSSTNGAMPHCVGFIGGIQLCGPVNYGNAPGRLWRGSCC</sequence>
<evidence type="ECO:0000313" key="2">
    <source>
        <dbReference type="EMBL" id="CAL1271517.1"/>
    </source>
</evidence>
<dbReference type="Proteomes" id="UP001497382">
    <property type="component" value="Unassembled WGS sequence"/>
</dbReference>
<organism evidence="2 3">
    <name type="scientific">Larinioides sclopetarius</name>
    <dbReference type="NCBI Taxonomy" id="280406"/>
    <lineage>
        <taxon>Eukaryota</taxon>
        <taxon>Metazoa</taxon>
        <taxon>Ecdysozoa</taxon>
        <taxon>Arthropoda</taxon>
        <taxon>Chelicerata</taxon>
        <taxon>Arachnida</taxon>
        <taxon>Araneae</taxon>
        <taxon>Araneomorphae</taxon>
        <taxon>Entelegynae</taxon>
        <taxon>Araneoidea</taxon>
        <taxon>Araneidae</taxon>
        <taxon>Larinioides</taxon>
    </lineage>
</organism>
<gene>
    <name evidence="2" type="ORF">LARSCL_LOCUS5854</name>
</gene>
<dbReference type="AlphaFoldDB" id="A0AAV1ZIF6"/>
<protein>
    <recommendedName>
        <fullName evidence="4">Histidine-rich glycoprotein-like</fullName>
    </recommendedName>
</protein>
<comment type="caution">
    <text evidence="2">The sequence shown here is derived from an EMBL/GenBank/DDBJ whole genome shotgun (WGS) entry which is preliminary data.</text>
</comment>
<feature type="compositionally biased region" description="Basic and acidic residues" evidence="1">
    <location>
        <begin position="1"/>
        <end position="16"/>
    </location>
</feature>
<evidence type="ECO:0000256" key="1">
    <source>
        <dbReference type="SAM" id="MobiDB-lite"/>
    </source>
</evidence>
<keyword evidence="3" id="KW-1185">Reference proteome</keyword>
<dbReference type="EMBL" id="CAXIEN010000054">
    <property type="protein sequence ID" value="CAL1271517.1"/>
    <property type="molecule type" value="Genomic_DNA"/>
</dbReference>
<feature type="compositionally biased region" description="Basic residues" evidence="1">
    <location>
        <begin position="51"/>
        <end position="67"/>
    </location>
</feature>
<reference evidence="2 3" key="1">
    <citation type="submission" date="2024-04" db="EMBL/GenBank/DDBJ databases">
        <authorList>
            <person name="Rising A."/>
            <person name="Reimegard J."/>
            <person name="Sonavane S."/>
            <person name="Akerstrom W."/>
            <person name="Nylinder S."/>
            <person name="Hedman E."/>
            <person name="Kallberg Y."/>
        </authorList>
    </citation>
    <scope>NUCLEOTIDE SEQUENCE [LARGE SCALE GENOMIC DNA]</scope>
</reference>
<evidence type="ECO:0000313" key="3">
    <source>
        <dbReference type="Proteomes" id="UP001497382"/>
    </source>
</evidence>
<feature type="compositionally biased region" description="Basic and acidic residues" evidence="1">
    <location>
        <begin position="39"/>
        <end position="50"/>
    </location>
</feature>